<comment type="caution">
    <text evidence="1">The sequence shown here is derived from an EMBL/GenBank/DDBJ whole genome shotgun (WGS) entry which is preliminary data.</text>
</comment>
<name>A0AAE1C057_9PEZI</name>
<dbReference type="EMBL" id="JAUTXT010000023">
    <property type="protein sequence ID" value="KAK3673806.1"/>
    <property type="molecule type" value="Genomic_DNA"/>
</dbReference>
<organism evidence="1 2">
    <name type="scientific">Recurvomyces mirabilis</name>
    <dbReference type="NCBI Taxonomy" id="574656"/>
    <lineage>
        <taxon>Eukaryota</taxon>
        <taxon>Fungi</taxon>
        <taxon>Dikarya</taxon>
        <taxon>Ascomycota</taxon>
        <taxon>Pezizomycotina</taxon>
        <taxon>Dothideomycetes</taxon>
        <taxon>Dothideomycetidae</taxon>
        <taxon>Mycosphaerellales</taxon>
        <taxon>Teratosphaeriaceae</taxon>
        <taxon>Recurvomyces</taxon>
    </lineage>
</organism>
<protein>
    <submittedName>
        <fullName evidence="1">Uncharacterized protein</fullName>
    </submittedName>
</protein>
<gene>
    <name evidence="1" type="ORF">LTR78_006360</name>
</gene>
<reference evidence="1" key="1">
    <citation type="submission" date="2023-07" db="EMBL/GenBank/DDBJ databases">
        <title>Black Yeasts Isolated from many extreme environments.</title>
        <authorList>
            <person name="Coleine C."/>
            <person name="Stajich J.E."/>
            <person name="Selbmann L."/>
        </authorList>
    </citation>
    <scope>NUCLEOTIDE SEQUENCE</scope>
    <source>
        <strain evidence="1">CCFEE 5485</strain>
    </source>
</reference>
<dbReference type="Proteomes" id="UP001274830">
    <property type="component" value="Unassembled WGS sequence"/>
</dbReference>
<accession>A0AAE1C057</accession>
<evidence type="ECO:0000313" key="2">
    <source>
        <dbReference type="Proteomes" id="UP001274830"/>
    </source>
</evidence>
<keyword evidence="2" id="KW-1185">Reference proteome</keyword>
<proteinExistence type="predicted"/>
<evidence type="ECO:0000313" key="1">
    <source>
        <dbReference type="EMBL" id="KAK3673806.1"/>
    </source>
</evidence>
<dbReference type="AlphaFoldDB" id="A0AAE1C057"/>
<sequence length="166" mass="18686">MPPEQILALLTLPPELRLQIYELVMSDLINTSTSPPNATNPASNSPPTKISLALLHTSCLLRHEARLLLEKRLALALSHLTAQLSQLHEEAMTIIFDHYEGTVSYRQDLEAKALRGYEEAGVKAKHTRLKRLKAAVTVSRTMELGAVLVKRTRLLREEFEVKQGWL</sequence>